<evidence type="ECO:0000313" key="2">
    <source>
        <dbReference type="Proteomes" id="UP001145114"/>
    </source>
</evidence>
<dbReference type="EMBL" id="JAMZIH010005144">
    <property type="protein sequence ID" value="KAJ1676012.1"/>
    <property type="molecule type" value="Genomic_DNA"/>
</dbReference>
<gene>
    <name evidence="1" type="ORF">EV182_000081</name>
</gene>
<name>A0ACC1HHP8_9FUNG</name>
<evidence type="ECO:0000313" key="1">
    <source>
        <dbReference type="EMBL" id="KAJ1676012.1"/>
    </source>
</evidence>
<comment type="caution">
    <text evidence="1">The sequence shown here is derived from an EMBL/GenBank/DDBJ whole genome shotgun (WGS) entry which is preliminary data.</text>
</comment>
<accession>A0ACC1HHP8</accession>
<proteinExistence type="predicted"/>
<protein>
    <submittedName>
        <fullName evidence="1">Uncharacterized protein</fullName>
    </submittedName>
</protein>
<keyword evidence="2" id="KW-1185">Reference proteome</keyword>
<sequence length="324" mass="36660">MASTDKCVVAVSSARNLQSTSVIRTLAKIPSFHLRVMVEDPNDKCIQALKASYPMIELCTASFDDQDSLVKFTRGAKIVFGVTPYKSIWLRDMSEQPDGEFTHGKNLVDAAVKNKVENYGADYDSLALSIRCSSADNINEGTHGKYSHVYMFDNKNRVEQYISSLASCLPAVFIYPGFFYDTIMKMVTDKRDAQGRMIFSSPLRPTNKLPLVDPRADIGPTVQYVLENFDEVCGEAIDVAGGYYTIHQVIEAFTKVTGIPATYSQIPLSDLKDEQKRDLIGYISEYGFFFRRIDFMTRNKDIPHLFASPEEFWQMSKFGKKSYY</sequence>
<dbReference type="Proteomes" id="UP001145114">
    <property type="component" value="Unassembled WGS sequence"/>
</dbReference>
<organism evidence="1 2">
    <name type="scientific">Spiromyces aspiralis</name>
    <dbReference type="NCBI Taxonomy" id="68401"/>
    <lineage>
        <taxon>Eukaryota</taxon>
        <taxon>Fungi</taxon>
        <taxon>Fungi incertae sedis</taxon>
        <taxon>Zoopagomycota</taxon>
        <taxon>Kickxellomycotina</taxon>
        <taxon>Kickxellomycetes</taxon>
        <taxon>Kickxellales</taxon>
        <taxon>Kickxellaceae</taxon>
        <taxon>Spiromyces</taxon>
    </lineage>
</organism>
<reference evidence="1" key="1">
    <citation type="submission" date="2022-06" db="EMBL/GenBank/DDBJ databases">
        <title>Phylogenomic reconstructions and comparative analyses of Kickxellomycotina fungi.</title>
        <authorList>
            <person name="Reynolds N.K."/>
            <person name="Stajich J.E."/>
            <person name="Barry K."/>
            <person name="Grigoriev I.V."/>
            <person name="Crous P."/>
            <person name="Smith M.E."/>
        </authorList>
    </citation>
    <scope>NUCLEOTIDE SEQUENCE</scope>
    <source>
        <strain evidence="1">RSA 2271</strain>
    </source>
</reference>